<feature type="transmembrane region" description="Helical" evidence="1">
    <location>
        <begin position="53"/>
        <end position="73"/>
    </location>
</feature>
<organism evidence="2 3">
    <name type="scientific">Thermococcus gammatolerans (strain DSM 15229 / JCM 11827 / EJ3)</name>
    <dbReference type="NCBI Taxonomy" id="593117"/>
    <lineage>
        <taxon>Archaea</taxon>
        <taxon>Methanobacteriati</taxon>
        <taxon>Methanobacteriota</taxon>
        <taxon>Thermococci</taxon>
        <taxon>Thermococcales</taxon>
        <taxon>Thermococcaceae</taxon>
        <taxon>Thermococcus</taxon>
    </lineage>
</organism>
<evidence type="ECO:0000313" key="3">
    <source>
        <dbReference type="Proteomes" id="UP000001488"/>
    </source>
</evidence>
<keyword evidence="1" id="KW-0812">Transmembrane</keyword>
<feature type="transmembrane region" description="Helical" evidence="1">
    <location>
        <begin position="117"/>
        <end position="134"/>
    </location>
</feature>
<feature type="transmembrane region" description="Helical" evidence="1">
    <location>
        <begin position="172"/>
        <end position="196"/>
    </location>
</feature>
<proteinExistence type="predicted"/>
<evidence type="ECO:0000256" key="1">
    <source>
        <dbReference type="SAM" id="Phobius"/>
    </source>
</evidence>
<dbReference type="PATRIC" id="fig|593117.10.peg.1281"/>
<reference evidence="2 3" key="1">
    <citation type="journal article" date="2007" name="Genome Biol.">
        <title>Genome analysis and genome-wide proteomics of Thermococcus gammatolerans, the most radioresistant organism known amongst the Archaea.</title>
        <authorList>
            <person name="Zivanovic Y."/>
            <person name="Armengaud J."/>
            <person name="Lagorce A."/>
            <person name="Leplat C."/>
            <person name="Guerin P."/>
            <person name="Dutertre M."/>
            <person name="Anthouard V."/>
            <person name="Forterre P."/>
            <person name="Wincker P."/>
            <person name="Confalonieri F."/>
        </authorList>
    </citation>
    <scope>NUCLEOTIDE SEQUENCE [LARGE SCALE GENOMIC DNA]</scope>
    <source>
        <strain evidence="3">DSM 15229 / JCM 11827 / EJ3</strain>
    </source>
</reference>
<dbReference type="eggNOG" id="arCOG13050">
    <property type="taxonomic scope" value="Archaea"/>
</dbReference>
<protein>
    <submittedName>
        <fullName evidence="2">Uncharacterized protein</fullName>
    </submittedName>
</protein>
<feature type="transmembrane region" description="Helical" evidence="1">
    <location>
        <begin position="85"/>
        <end position="105"/>
    </location>
</feature>
<keyword evidence="3" id="KW-1185">Reference proteome</keyword>
<feature type="transmembrane region" description="Helical" evidence="1">
    <location>
        <begin position="140"/>
        <end position="160"/>
    </location>
</feature>
<dbReference type="HOGENOM" id="CLU_1243087_0_0_2"/>
<sequence length="222" mass="25730">MFTSARKRYWSSRECLSEPYRKILNVSNHLPIMPYDDVIPNEYAAGKIKQAILLMKIIFIMPIILLSLIFAWWDELFLRDRLAVVIFLSPTFYIGLVGIPSIRDVKENPREIVDRMFSFFNVVPFLTILALYFSDEIKSLPEPLGGILLLLSPLILSYLYHRLVRRIAEKGLPFVLLMLVPTLSTAFTFPLILVYLPAFLPPYLIKMDLDRLNEARGDVDVY</sequence>
<name>C5A6C4_THEGJ</name>
<evidence type="ECO:0000313" key="2">
    <source>
        <dbReference type="EMBL" id="ACS33786.1"/>
    </source>
</evidence>
<gene>
    <name evidence="2" type="ordered locus">TGAM_1284</name>
</gene>
<dbReference type="EMBL" id="CP001398">
    <property type="protein sequence ID" value="ACS33786.1"/>
    <property type="molecule type" value="Genomic_DNA"/>
</dbReference>
<keyword evidence="1" id="KW-1133">Transmembrane helix</keyword>
<dbReference type="AlphaFoldDB" id="C5A6C4"/>
<dbReference type="PaxDb" id="593117-TGAM_1284"/>
<keyword evidence="1" id="KW-0472">Membrane</keyword>
<dbReference type="KEGG" id="tga:TGAM_1284"/>
<dbReference type="Proteomes" id="UP000001488">
    <property type="component" value="Chromosome"/>
</dbReference>
<accession>C5A6C4</accession>
<dbReference type="STRING" id="593117.TGAM_1284"/>